<dbReference type="STRING" id="4072.A0A2G2YEG1"/>
<reference evidence="5 6" key="1">
    <citation type="journal article" date="2014" name="Nat. Genet.">
        <title>Genome sequence of the hot pepper provides insights into the evolution of pungency in Capsicum species.</title>
        <authorList>
            <person name="Kim S."/>
            <person name="Park M."/>
            <person name="Yeom S.I."/>
            <person name="Kim Y.M."/>
            <person name="Lee J.M."/>
            <person name="Lee H.A."/>
            <person name="Seo E."/>
            <person name="Choi J."/>
            <person name="Cheong K."/>
            <person name="Kim K.T."/>
            <person name="Jung K."/>
            <person name="Lee G.W."/>
            <person name="Oh S.K."/>
            <person name="Bae C."/>
            <person name="Kim S.B."/>
            <person name="Lee H.Y."/>
            <person name="Kim S.Y."/>
            <person name="Kim M.S."/>
            <person name="Kang B.C."/>
            <person name="Jo Y.D."/>
            <person name="Yang H.B."/>
            <person name="Jeong H.J."/>
            <person name="Kang W.H."/>
            <person name="Kwon J.K."/>
            <person name="Shin C."/>
            <person name="Lim J.Y."/>
            <person name="Park J.H."/>
            <person name="Huh J.H."/>
            <person name="Kim J.S."/>
            <person name="Kim B.D."/>
            <person name="Cohen O."/>
            <person name="Paran I."/>
            <person name="Suh M.C."/>
            <person name="Lee S.B."/>
            <person name="Kim Y.K."/>
            <person name="Shin Y."/>
            <person name="Noh S.J."/>
            <person name="Park J."/>
            <person name="Seo Y.S."/>
            <person name="Kwon S.Y."/>
            <person name="Kim H.A."/>
            <person name="Park J.M."/>
            <person name="Kim H.J."/>
            <person name="Choi S.B."/>
            <person name="Bosland P.W."/>
            <person name="Reeves G."/>
            <person name="Jo S.H."/>
            <person name="Lee B.W."/>
            <person name="Cho H.T."/>
            <person name="Choi H.S."/>
            <person name="Lee M.S."/>
            <person name="Yu Y."/>
            <person name="Do Choi Y."/>
            <person name="Park B.S."/>
            <person name="van Deynze A."/>
            <person name="Ashrafi H."/>
            <person name="Hill T."/>
            <person name="Kim W.T."/>
            <person name="Pai H.S."/>
            <person name="Ahn H.K."/>
            <person name="Yeam I."/>
            <person name="Giovannoni J.J."/>
            <person name="Rose J.K."/>
            <person name="Sorensen I."/>
            <person name="Lee S.J."/>
            <person name="Kim R.W."/>
            <person name="Choi I.Y."/>
            <person name="Choi B.S."/>
            <person name="Lim J.S."/>
            <person name="Lee Y.H."/>
            <person name="Choi D."/>
        </authorList>
    </citation>
    <scope>NUCLEOTIDE SEQUENCE [LARGE SCALE GENOMIC DNA]</scope>
    <source>
        <strain evidence="6">cv. CM334</strain>
    </source>
</reference>
<keyword evidence="3" id="KW-0520">NAD</keyword>
<keyword evidence="2" id="KW-1278">Translocase</keyword>
<dbReference type="Gramene" id="PHT68127">
    <property type="protein sequence ID" value="PHT68127"/>
    <property type="gene ID" value="T459_27614"/>
</dbReference>
<dbReference type="GO" id="GO:0048038">
    <property type="term" value="F:quinone binding"/>
    <property type="evidence" value="ECO:0007669"/>
    <property type="project" value="InterPro"/>
</dbReference>
<dbReference type="Gene3D" id="1.10.645.10">
    <property type="entry name" value="Cytochrome-c3 Hydrogenase, chain B"/>
    <property type="match status" value="1"/>
</dbReference>
<dbReference type="InterPro" id="IPR029014">
    <property type="entry name" value="NiFe-Hase_large"/>
</dbReference>
<evidence type="ECO:0000259" key="4">
    <source>
        <dbReference type="Pfam" id="PF00346"/>
    </source>
</evidence>
<dbReference type="GO" id="GO:0016651">
    <property type="term" value="F:oxidoreductase activity, acting on NAD(P)H"/>
    <property type="evidence" value="ECO:0007669"/>
    <property type="project" value="InterPro"/>
</dbReference>
<dbReference type="PANTHER" id="PTHR11993">
    <property type="entry name" value="NADH-UBIQUINONE OXIDOREDUCTASE 49 KDA SUBUNIT"/>
    <property type="match status" value="1"/>
</dbReference>
<dbReference type="InterPro" id="IPR022885">
    <property type="entry name" value="NDH1_su_D/H"/>
</dbReference>
<sequence>MLRAFGIKWDICKVDHYESYNEFDWRVQWQREGDSVARYLVQLSEMTKSIKIIQQALEGILGGLTKI</sequence>
<dbReference type="Pfam" id="PF00346">
    <property type="entry name" value="Complex1_49kDa"/>
    <property type="match status" value="1"/>
</dbReference>
<accession>A0A2G2YEG1</accession>
<evidence type="ECO:0000256" key="2">
    <source>
        <dbReference type="ARBA" id="ARBA00022967"/>
    </source>
</evidence>
<keyword evidence="6" id="KW-1185">Reference proteome</keyword>
<evidence type="ECO:0000313" key="5">
    <source>
        <dbReference type="EMBL" id="PHT68127.1"/>
    </source>
</evidence>
<proteinExistence type="inferred from homology"/>
<evidence type="ECO:0000256" key="3">
    <source>
        <dbReference type="ARBA" id="ARBA00023027"/>
    </source>
</evidence>
<comment type="similarity">
    <text evidence="1">Belongs to the complex I 49 kDa subunit family.</text>
</comment>
<reference evidence="5 6" key="2">
    <citation type="journal article" date="2017" name="Genome Biol.">
        <title>New reference genome sequences of hot pepper reveal the massive evolution of plant disease-resistance genes by retroduplication.</title>
        <authorList>
            <person name="Kim S."/>
            <person name="Park J."/>
            <person name="Yeom S.I."/>
            <person name="Kim Y.M."/>
            <person name="Seo E."/>
            <person name="Kim K.T."/>
            <person name="Kim M.S."/>
            <person name="Lee J.M."/>
            <person name="Cheong K."/>
            <person name="Shin H.S."/>
            <person name="Kim S.B."/>
            <person name="Han K."/>
            <person name="Lee J."/>
            <person name="Park M."/>
            <person name="Lee H.A."/>
            <person name="Lee H.Y."/>
            <person name="Lee Y."/>
            <person name="Oh S."/>
            <person name="Lee J.H."/>
            <person name="Choi E."/>
            <person name="Choi E."/>
            <person name="Lee S.E."/>
            <person name="Jeon J."/>
            <person name="Kim H."/>
            <person name="Choi G."/>
            <person name="Song H."/>
            <person name="Lee J."/>
            <person name="Lee S.C."/>
            <person name="Kwon J.K."/>
            <person name="Lee H.Y."/>
            <person name="Koo N."/>
            <person name="Hong Y."/>
            <person name="Kim R.W."/>
            <person name="Kang W.H."/>
            <person name="Huh J.H."/>
            <person name="Kang B.C."/>
            <person name="Yang T.J."/>
            <person name="Lee Y.H."/>
            <person name="Bennetzen J.L."/>
            <person name="Choi D."/>
        </authorList>
    </citation>
    <scope>NUCLEOTIDE SEQUENCE [LARGE SCALE GENOMIC DNA]</scope>
    <source>
        <strain evidence="6">cv. CM334</strain>
    </source>
</reference>
<evidence type="ECO:0000313" key="6">
    <source>
        <dbReference type="Proteomes" id="UP000222542"/>
    </source>
</evidence>
<comment type="caution">
    <text evidence="5">The sequence shown here is derived from an EMBL/GenBank/DDBJ whole genome shotgun (WGS) entry which is preliminary data.</text>
</comment>
<dbReference type="SUPFAM" id="SSF56762">
    <property type="entry name" value="HydB/Nqo4-like"/>
    <property type="match status" value="1"/>
</dbReference>
<protein>
    <recommendedName>
        <fullName evidence="4">NADH-quinone oxidoreductase subunit D domain-containing protein</fullName>
    </recommendedName>
</protein>
<dbReference type="EMBL" id="AYRZ02000011">
    <property type="protein sequence ID" value="PHT68127.1"/>
    <property type="molecule type" value="Genomic_DNA"/>
</dbReference>
<name>A0A2G2YEG1_CAPAN</name>
<organism evidence="5 6">
    <name type="scientific">Capsicum annuum</name>
    <name type="common">Capsicum pepper</name>
    <dbReference type="NCBI Taxonomy" id="4072"/>
    <lineage>
        <taxon>Eukaryota</taxon>
        <taxon>Viridiplantae</taxon>
        <taxon>Streptophyta</taxon>
        <taxon>Embryophyta</taxon>
        <taxon>Tracheophyta</taxon>
        <taxon>Spermatophyta</taxon>
        <taxon>Magnoliopsida</taxon>
        <taxon>eudicotyledons</taxon>
        <taxon>Gunneridae</taxon>
        <taxon>Pentapetalae</taxon>
        <taxon>asterids</taxon>
        <taxon>lamiids</taxon>
        <taxon>Solanales</taxon>
        <taxon>Solanaceae</taxon>
        <taxon>Solanoideae</taxon>
        <taxon>Capsiceae</taxon>
        <taxon>Capsicum</taxon>
    </lineage>
</organism>
<dbReference type="InterPro" id="IPR001135">
    <property type="entry name" value="NADH_Q_OxRdtase_suD"/>
</dbReference>
<dbReference type="GO" id="GO:0051287">
    <property type="term" value="F:NAD binding"/>
    <property type="evidence" value="ECO:0007669"/>
    <property type="project" value="InterPro"/>
</dbReference>
<evidence type="ECO:0000256" key="1">
    <source>
        <dbReference type="ARBA" id="ARBA00005769"/>
    </source>
</evidence>
<dbReference type="PANTHER" id="PTHR11993:SF10">
    <property type="entry name" value="NADH DEHYDROGENASE [UBIQUINONE] IRON-SULFUR PROTEIN 2, MITOCHONDRIAL"/>
    <property type="match status" value="1"/>
</dbReference>
<dbReference type="Proteomes" id="UP000222542">
    <property type="component" value="Unassembled WGS sequence"/>
</dbReference>
<gene>
    <name evidence="5" type="ORF">T459_27614</name>
</gene>
<feature type="domain" description="NADH-quinone oxidoreductase subunit D" evidence="4">
    <location>
        <begin position="1"/>
        <end position="62"/>
    </location>
</feature>
<dbReference type="AlphaFoldDB" id="A0A2G2YEG1"/>